<dbReference type="Pfam" id="PF22980">
    <property type="entry name" value="Myb_DNA-bind_8"/>
    <property type="match status" value="2"/>
</dbReference>
<name>A0A6A6WUR4_9PLEO</name>
<evidence type="ECO:0000313" key="3">
    <source>
        <dbReference type="EMBL" id="KAF2787601.1"/>
    </source>
</evidence>
<feature type="compositionally biased region" description="Basic residues" evidence="1">
    <location>
        <begin position="124"/>
        <end position="137"/>
    </location>
</feature>
<feature type="domain" description="Myb-like DNA-binding" evidence="2">
    <location>
        <begin position="4"/>
        <end position="51"/>
    </location>
</feature>
<dbReference type="EMBL" id="MU002299">
    <property type="protein sequence ID" value="KAF2787601.1"/>
    <property type="molecule type" value="Genomic_DNA"/>
</dbReference>
<feature type="compositionally biased region" description="Acidic residues" evidence="1">
    <location>
        <begin position="145"/>
        <end position="157"/>
    </location>
</feature>
<evidence type="ECO:0000313" key="4">
    <source>
        <dbReference type="Proteomes" id="UP000799757"/>
    </source>
</evidence>
<evidence type="ECO:0000259" key="2">
    <source>
        <dbReference type="Pfam" id="PF22980"/>
    </source>
</evidence>
<reference evidence="3" key="1">
    <citation type="journal article" date="2020" name="Stud. Mycol.">
        <title>101 Dothideomycetes genomes: a test case for predicting lifestyles and emergence of pathogens.</title>
        <authorList>
            <person name="Haridas S."/>
            <person name="Albert R."/>
            <person name="Binder M."/>
            <person name="Bloem J."/>
            <person name="Labutti K."/>
            <person name="Salamov A."/>
            <person name="Andreopoulos B."/>
            <person name="Baker S."/>
            <person name="Barry K."/>
            <person name="Bills G."/>
            <person name="Bluhm B."/>
            <person name="Cannon C."/>
            <person name="Castanera R."/>
            <person name="Culley D."/>
            <person name="Daum C."/>
            <person name="Ezra D."/>
            <person name="Gonzalez J."/>
            <person name="Henrissat B."/>
            <person name="Kuo A."/>
            <person name="Liang C."/>
            <person name="Lipzen A."/>
            <person name="Lutzoni F."/>
            <person name="Magnuson J."/>
            <person name="Mondo S."/>
            <person name="Nolan M."/>
            <person name="Ohm R."/>
            <person name="Pangilinan J."/>
            <person name="Park H.-J."/>
            <person name="Ramirez L."/>
            <person name="Alfaro M."/>
            <person name="Sun H."/>
            <person name="Tritt A."/>
            <person name="Yoshinaga Y."/>
            <person name="Zwiers L.-H."/>
            <person name="Turgeon B."/>
            <person name="Goodwin S."/>
            <person name="Spatafora J."/>
            <person name="Crous P."/>
            <person name="Grigoriev I."/>
        </authorList>
    </citation>
    <scope>NUCLEOTIDE SEQUENCE</scope>
    <source>
        <strain evidence="3">CBS 109.77</strain>
    </source>
</reference>
<keyword evidence="4" id="KW-1185">Reference proteome</keyword>
<dbReference type="OrthoDB" id="3944408at2759"/>
<dbReference type="InterPro" id="IPR054505">
    <property type="entry name" value="Myb_DNA-bind_8"/>
</dbReference>
<protein>
    <recommendedName>
        <fullName evidence="2">Myb-like DNA-binding domain-containing protein</fullName>
    </recommendedName>
</protein>
<gene>
    <name evidence="3" type="ORF">K505DRAFT_124034</name>
</gene>
<dbReference type="Proteomes" id="UP000799757">
    <property type="component" value="Unassembled WGS sequence"/>
</dbReference>
<feature type="compositionally biased region" description="Basic residues" evidence="1">
    <location>
        <begin position="161"/>
        <end position="184"/>
    </location>
</feature>
<feature type="region of interest" description="Disordered" evidence="1">
    <location>
        <begin position="103"/>
        <end position="204"/>
    </location>
</feature>
<feature type="domain" description="Myb-like DNA-binding" evidence="2">
    <location>
        <begin position="60"/>
        <end position="106"/>
    </location>
</feature>
<dbReference type="AlphaFoldDB" id="A0A6A6WUR4"/>
<accession>A0A6A6WUR4</accession>
<sequence length="254" mass="27679">MPTDEENVQYLYLVLTSSGPPVIDFNAVGKALDLKHGAVTKRWSRLKAAMNEGKAAAPSAYEFLWLCVKHSTREKAPDWSFIASKCNTTAGAASKRYSRMKQAFEKGDAVPSSKPTADNGASPAKRKRGPATPKKPKANFQSGENVEDAEDAEDDEDLKPTPKKVRTPAKPRAKVTPKPKGKAKLAKEMGMKEGEKTASVPPTEATTLIKTEAVEGEGEYYDAQEFVDGGEVGDTEGDEEVTQERIETWLDEMV</sequence>
<feature type="compositionally biased region" description="Basic and acidic residues" evidence="1">
    <location>
        <begin position="185"/>
        <end position="196"/>
    </location>
</feature>
<evidence type="ECO:0000256" key="1">
    <source>
        <dbReference type="SAM" id="MobiDB-lite"/>
    </source>
</evidence>
<proteinExistence type="predicted"/>
<organism evidence="3 4">
    <name type="scientific">Melanomma pulvis-pyrius CBS 109.77</name>
    <dbReference type="NCBI Taxonomy" id="1314802"/>
    <lineage>
        <taxon>Eukaryota</taxon>
        <taxon>Fungi</taxon>
        <taxon>Dikarya</taxon>
        <taxon>Ascomycota</taxon>
        <taxon>Pezizomycotina</taxon>
        <taxon>Dothideomycetes</taxon>
        <taxon>Pleosporomycetidae</taxon>
        <taxon>Pleosporales</taxon>
        <taxon>Melanommataceae</taxon>
        <taxon>Melanomma</taxon>
    </lineage>
</organism>